<gene>
    <name evidence="1" type="ORF">BV25DRAFT_1822494</name>
</gene>
<organism evidence="1 2">
    <name type="scientific">Artomyces pyxidatus</name>
    <dbReference type="NCBI Taxonomy" id="48021"/>
    <lineage>
        <taxon>Eukaryota</taxon>
        <taxon>Fungi</taxon>
        <taxon>Dikarya</taxon>
        <taxon>Basidiomycota</taxon>
        <taxon>Agaricomycotina</taxon>
        <taxon>Agaricomycetes</taxon>
        <taxon>Russulales</taxon>
        <taxon>Auriscalpiaceae</taxon>
        <taxon>Artomyces</taxon>
    </lineage>
</organism>
<proteinExistence type="predicted"/>
<dbReference type="EMBL" id="MU277197">
    <property type="protein sequence ID" value="KAI0064744.1"/>
    <property type="molecule type" value="Genomic_DNA"/>
</dbReference>
<protein>
    <submittedName>
        <fullName evidence="1">Uncharacterized protein</fullName>
    </submittedName>
</protein>
<comment type="caution">
    <text evidence="1">The sequence shown here is derived from an EMBL/GenBank/DDBJ whole genome shotgun (WGS) entry which is preliminary data.</text>
</comment>
<accession>A0ACB8T7I1</accession>
<evidence type="ECO:0000313" key="2">
    <source>
        <dbReference type="Proteomes" id="UP000814140"/>
    </source>
</evidence>
<dbReference type="Proteomes" id="UP000814140">
    <property type="component" value="Unassembled WGS sequence"/>
</dbReference>
<reference evidence="1" key="1">
    <citation type="submission" date="2021-03" db="EMBL/GenBank/DDBJ databases">
        <authorList>
            <consortium name="DOE Joint Genome Institute"/>
            <person name="Ahrendt S."/>
            <person name="Looney B.P."/>
            <person name="Miyauchi S."/>
            <person name="Morin E."/>
            <person name="Drula E."/>
            <person name="Courty P.E."/>
            <person name="Chicoki N."/>
            <person name="Fauchery L."/>
            <person name="Kohler A."/>
            <person name="Kuo A."/>
            <person name="Labutti K."/>
            <person name="Pangilinan J."/>
            <person name="Lipzen A."/>
            <person name="Riley R."/>
            <person name="Andreopoulos W."/>
            <person name="He G."/>
            <person name="Johnson J."/>
            <person name="Barry K.W."/>
            <person name="Grigoriev I.V."/>
            <person name="Nagy L."/>
            <person name="Hibbett D."/>
            <person name="Henrissat B."/>
            <person name="Matheny P.B."/>
            <person name="Labbe J."/>
            <person name="Martin F."/>
        </authorList>
    </citation>
    <scope>NUCLEOTIDE SEQUENCE</scope>
    <source>
        <strain evidence="1">HHB10654</strain>
    </source>
</reference>
<name>A0ACB8T7I1_9AGAM</name>
<keyword evidence="2" id="KW-1185">Reference proteome</keyword>
<reference evidence="1" key="2">
    <citation type="journal article" date="2022" name="New Phytol.">
        <title>Evolutionary transition to the ectomycorrhizal habit in the genomes of a hyperdiverse lineage of mushroom-forming fungi.</title>
        <authorList>
            <person name="Looney B."/>
            <person name="Miyauchi S."/>
            <person name="Morin E."/>
            <person name="Drula E."/>
            <person name="Courty P.E."/>
            <person name="Kohler A."/>
            <person name="Kuo A."/>
            <person name="LaButti K."/>
            <person name="Pangilinan J."/>
            <person name="Lipzen A."/>
            <person name="Riley R."/>
            <person name="Andreopoulos W."/>
            <person name="He G."/>
            <person name="Johnson J."/>
            <person name="Nolan M."/>
            <person name="Tritt A."/>
            <person name="Barry K.W."/>
            <person name="Grigoriev I.V."/>
            <person name="Nagy L.G."/>
            <person name="Hibbett D."/>
            <person name="Henrissat B."/>
            <person name="Matheny P.B."/>
            <person name="Labbe J."/>
            <person name="Martin F.M."/>
        </authorList>
    </citation>
    <scope>NUCLEOTIDE SEQUENCE</scope>
    <source>
        <strain evidence="1">HHB10654</strain>
    </source>
</reference>
<evidence type="ECO:0000313" key="1">
    <source>
        <dbReference type="EMBL" id="KAI0064744.1"/>
    </source>
</evidence>
<sequence length="162" mass="18151">MPTSLHTFSQEDGNLRITSVYVRIKSSRGPSQKVPLSDGINYSISFERRHEISHLAPSDHWQQALKKARRRRGHLLFTPGSRADHMSAVAPCAFLPSAASSPDLSARILTRIPLRECHHALSFRSTRAPFDVARSYWGLLGVTMDRWPSTASRTMLLRLAGC</sequence>